<reference evidence="1 2" key="1">
    <citation type="submission" date="2017-12" db="EMBL/GenBank/DDBJ databases">
        <title>Draft genome sequence of Ralstonia pickettii 52.</title>
        <authorList>
            <person name="Zheng B."/>
        </authorList>
    </citation>
    <scope>NUCLEOTIDE SEQUENCE [LARGE SCALE GENOMIC DNA]</scope>
    <source>
        <strain evidence="1 2">52</strain>
    </source>
</reference>
<dbReference type="Gene3D" id="3.10.129.10">
    <property type="entry name" value="Hotdog Thioesterase"/>
    <property type="match status" value="1"/>
</dbReference>
<organism evidence="1 2">
    <name type="scientific">Ralstonia pickettii</name>
    <name type="common">Burkholderia pickettii</name>
    <dbReference type="NCBI Taxonomy" id="329"/>
    <lineage>
        <taxon>Bacteria</taxon>
        <taxon>Pseudomonadati</taxon>
        <taxon>Pseudomonadota</taxon>
        <taxon>Betaproteobacteria</taxon>
        <taxon>Burkholderiales</taxon>
        <taxon>Burkholderiaceae</taxon>
        <taxon>Ralstonia</taxon>
    </lineage>
</organism>
<dbReference type="Proteomes" id="UP000234456">
    <property type="component" value="Unassembled WGS sequence"/>
</dbReference>
<protein>
    <submittedName>
        <fullName evidence="1">Acyl-CoA thioesterase</fullName>
    </submittedName>
</protein>
<proteinExistence type="predicted"/>
<accession>A0A2N4TSW0</accession>
<comment type="caution">
    <text evidence="1">The sequence shown here is derived from an EMBL/GenBank/DDBJ whole genome shotgun (WGS) entry which is preliminary data.</text>
</comment>
<dbReference type="InterPro" id="IPR029069">
    <property type="entry name" value="HotDog_dom_sf"/>
</dbReference>
<dbReference type="OrthoDB" id="513711at2"/>
<dbReference type="RefSeq" id="WP_102065847.1">
    <property type="nucleotide sequence ID" value="NZ_PKQE01000002.1"/>
</dbReference>
<dbReference type="AlphaFoldDB" id="A0A2N4TSW0"/>
<name>A0A2N4TSW0_RALPI</name>
<evidence type="ECO:0000313" key="1">
    <source>
        <dbReference type="EMBL" id="PLC42794.1"/>
    </source>
</evidence>
<gene>
    <name evidence="1" type="ORF">C0Q88_12750</name>
</gene>
<sequence>MPTGQSIATVVDHYLRNAELPEAISAQQTFQHTFDVYLKDSNAYANTYFARYFEWQGVVRERWFHECIDADLLMSGRVIFVTKLAHQEFVEETFPFQRVECHLNTFRVQPCSFYMVFRFVSGGRLVSLGYQQVVCANAERVIQRLPEHVRTRVKAYELDTLPELAQVS</sequence>
<dbReference type="CDD" id="cd00586">
    <property type="entry name" value="4HBT"/>
    <property type="match status" value="1"/>
</dbReference>
<evidence type="ECO:0000313" key="2">
    <source>
        <dbReference type="Proteomes" id="UP000234456"/>
    </source>
</evidence>
<dbReference type="EMBL" id="PKQE01000002">
    <property type="protein sequence ID" value="PLC42794.1"/>
    <property type="molecule type" value="Genomic_DNA"/>
</dbReference>
<dbReference type="SUPFAM" id="SSF54637">
    <property type="entry name" value="Thioesterase/thiol ester dehydrase-isomerase"/>
    <property type="match status" value="1"/>
</dbReference>
<dbReference type="Pfam" id="PF13279">
    <property type="entry name" value="4HBT_2"/>
    <property type="match status" value="1"/>
</dbReference>